<keyword evidence="5" id="KW-0804">Transcription</keyword>
<feature type="compositionally biased region" description="Polar residues" evidence="7">
    <location>
        <begin position="1123"/>
        <end position="1147"/>
    </location>
</feature>
<evidence type="ECO:0000313" key="9">
    <source>
        <dbReference type="EMBL" id="KAG5846556.1"/>
    </source>
</evidence>
<gene>
    <name evidence="9" type="ORF">ANANG_G00116250</name>
</gene>
<feature type="compositionally biased region" description="Polar residues" evidence="7">
    <location>
        <begin position="734"/>
        <end position="746"/>
    </location>
</feature>
<feature type="compositionally biased region" description="Basic and acidic residues" evidence="7">
    <location>
        <begin position="510"/>
        <end position="522"/>
    </location>
</feature>
<protein>
    <recommendedName>
        <fullName evidence="8">PAS domain-containing protein</fullName>
    </recommendedName>
</protein>
<feature type="region of interest" description="Disordered" evidence="7">
    <location>
        <begin position="500"/>
        <end position="543"/>
    </location>
</feature>
<feature type="region of interest" description="Disordered" evidence="7">
    <location>
        <begin position="570"/>
        <end position="597"/>
    </location>
</feature>
<sequence length="1250" mass="132183">MVEKEALAPLLLEALDGFFFVVNGEGRIVFVSENVTGYLGYAQEELMTSSVYSILHVGDHNEFVRNLLPKSLVNGMPWPQDSARRNSHTFNCRMLKRPPDEIDSENQEARQQYEIMQCFTVSQPRAALQEEGEDLQSCLICIACRLPRPQPIPVSTESFITKQDPTGKIISIETSALRATGRPGWEDLVRKCIYAFFQPQGKEPSHAKQLLHEVMAHGTAISPVYRFTLSDGTPLSAQTRCKFCCPPNPDVQPFIMGIHTIDREHNTASSQENTTPSLPPTHGSPSPAQPSRSPAVQPGSELSQAPGLGLHLNNGGPGSAAGYLTPSRMCPPQQVSSPSPLGSPLGATPTSFVSPRPPRGSPGWAGARGSLGTPSRPPRRACTPRGHAQRQQQQRQRRTEPPGVRGEGAAWGCPCPPPPAETHGPRPAAKLPTTPSRRPLNPGRTRQGPAAAGQPQTQPAPGRLRWGAGPRAGRPRLAPGQCPASHSSLTERHKILHRLLQDSSPSEPAEGVKKEPQLKKELASSPGGGTGAKDASDQHQDHQLLRFLLDTDEKDLENLPPPATLSLQTIRVKTERKSSTETPCTAVGSPKPASGPATRYCRLSTAPCLNPQCMRSAAGPEGAGPQAPEDQGASQPAEAHIPRGVSVKQELSSAAGRAFGDGAGLQSQSPFEFRSPSTPSQGQGDPFQPRRTAAPTPEAGHGNAFSASAGLSKMEMAGPQQFQPEALPFDGTLGSATPAPTTSPQEPCTPLDEMLCPPTTPEGRNDEKALLEQLVSFLSGTDESELAELDRALGIDKLVQGGCLDPVSQRFPSPAPQAAPGPPDPKLPGYPAQFPPGSPQFPPKWAGRRAWGSGPPAAVSRGHEHGDAPDHGQTPRPAQPAEAAAPAASAGPAADPAAEQTGSHEPVPRRGSRCHGDAPGHAADADAVAASLNAQMLAQRQRELYSFQHRQRQLLQQKVMLMRQGMAAGPMGPARMQKGPQQQPLQPSQSPQQQQQQQQQQQPQFAYPPSYTPAGGNPPTSPSHFSPMGGALDPKMAARGAMANQGMMGNMQGQFGGAVNSPVQPSLFQQFGGSGMGQQGEPPFPPSLSPTSPLLSPQMSASQSPLLQQTQPPPGYQSPDMKSWQQGGMGNNSIYNQSGQNTPQAFGQQGVYNNMSITVSMAGGSGGVASLPPMGPPVGMGNSSLGNVSSMCNDQVQQVQVFADVQCTVNLVGSDSYLNQSGPMGSQKGSTGGQSTQSQQKSLLQQLLTE</sequence>
<comment type="similarity">
    <text evidence="1">Belongs to the SRC/p160 nuclear receptor coactivator family.</text>
</comment>
<feature type="compositionally biased region" description="Low complexity" evidence="7">
    <location>
        <begin position="331"/>
        <end position="346"/>
    </location>
</feature>
<feature type="compositionally biased region" description="Low complexity" evidence="7">
    <location>
        <begin position="1089"/>
        <end position="1110"/>
    </location>
</feature>
<feature type="region of interest" description="Disordered" evidence="7">
    <location>
        <begin position="1218"/>
        <end position="1250"/>
    </location>
</feature>
<dbReference type="CDD" id="cd00130">
    <property type="entry name" value="PAS"/>
    <property type="match status" value="1"/>
</dbReference>
<feature type="region of interest" description="Disordered" evidence="7">
    <location>
        <begin position="1053"/>
        <end position="1147"/>
    </location>
</feature>
<accession>A0A9D3MCM9</accession>
<dbReference type="InterPro" id="IPR037077">
    <property type="entry name" value="Nuc_rcpt_coact_Ncoa_int_sf"/>
</dbReference>
<evidence type="ECO:0000256" key="7">
    <source>
        <dbReference type="SAM" id="MobiDB-lite"/>
    </source>
</evidence>
<evidence type="ECO:0000256" key="3">
    <source>
        <dbReference type="ARBA" id="ARBA00023015"/>
    </source>
</evidence>
<dbReference type="Pfam" id="PF08815">
    <property type="entry name" value="Nuc_rec_co-act"/>
    <property type="match status" value="1"/>
</dbReference>
<dbReference type="Pfam" id="PF08832">
    <property type="entry name" value="SRC-1"/>
    <property type="match status" value="1"/>
</dbReference>
<dbReference type="Pfam" id="PF00989">
    <property type="entry name" value="PAS"/>
    <property type="match status" value="1"/>
</dbReference>
<evidence type="ECO:0000313" key="10">
    <source>
        <dbReference type="Proteomes" id="UP001044222"/>
    </source>
</evidence>
<dbReference type="FunFam" id="3.30.450.20:FF:000007">
    <property type="entry name" value="Nuclear receptor coactivator"/>
    <property type="match status" value="1"/>
</dbReference>
<dbReference type="Pfam" id="PF14598">
    <property type="entry name" value="PAS_11"/>
    <property type="match status" value="1"/>
</dbReference>
<evidence type="ECO:0000256" key="6">
    <source>
        <dbReference type="ARBA" id="ARBA00023242"/>
    </source>
</evidence>
<feature type="compositionally biased region" description="Basic and acidic residues" evidence="7">
    <location>
        <begin position="861"/>
        <end position="870"/>
    </location>
</feature>
<dbReference type="GO" id="GO:0032870">
    <property type="term" value="P:cellular response to hormone stimulus"/>
    <property type="evidence" value="ECO:0007669"/>
    <property type="project" value="TreeGrafter"/>
</dbReference>
<comment type="caution">
    <text evidence="9">The sequence shown here is derived from an EMBL/GenBank/DDBJ whole genome shotgun (WGS) entry which is preliminary data.</text>
</comment>
<dbReference type="GO" id="GO:0045944">
    <property type="term" value="P:positive regulation of transcription by RNA polymerase II"/>
    <property type="evidence" value="ECO:0007669"/>
    <property type="project" value="TreeGrafter"/>
</dbReference>
<dbReference type="InterPro" id="IPR014935">
    <property type="entry name" value="SRC/p160_LXXLL"/>
</dbReference>
<keyword evidence="10" id="KW-1185">Reference proteome</keyword>
<dbReference type="InterPro" id="IPR013767">
    <property type="entry name" value="PAS_fold"/>
</dbReference>
<dbReference type="SMART" id="SM00091">
    <property type="entry name" value="PAS"/>
    <property type="match status" value="2"/>
</dbReference>
<dbReference type="InterPro" id="IPR009110">
    <property type="entry name" value="Nuc_rcpt_coact"/>
</dbReference>
<dbReference type="InterPro" id="IPR017426">
    <property type="entry name" value="Nuclear_rcpt_coactivator"/>
</dbReference>
<reference evidence="9" key="1">
    <citation type="submission" date="2021-01" db="EMBL/GenBank/DDBJ databases">
        <title>A chromosome-scale assembly of European eel, Anguilla anguilla.</title>
        <authorList>
            <person name="Henkel C."/>
            <person name="Jong-Raadsen S.A."/>
            <person name="Dufour S."/>
            <person name="Weltzien F.-A."/>
            <person name="Palstra A.P."/>
            <person name="Pelster B."/>
            <person name="Spaink H.P."/>
            <person name="Van Den Thillart G.E."/>
            <person name="Jansen H."/>
            <person name="Zahm M."/>
            <person name="Klopp C."/>
            <person name="Cedric C."/>
            <person name="Louis A."/>
            <person name="Berthelot C."/>
            <person name="Parey E."/>
            <person name="Roest Crollius H."/>
            <person name="Montfort J."/>
            <person name="Robinson-Rechavi M."/>
            <person name="Bucao C."/>
            <person name="Bouchez O."/>
            <person name="Gislard M."/>
            <person name="Lluch J."/>
            <person name="Milhes M."/>
            <person name="Lampietro C."/>
            <person name="Lopez Roques C."/>
            <person name="Donnadieu C."/>
            <person name="Braasch I."/>
            <person name="Desvignes T."/>
            <person name="Postlethwait J."/>
            <person name="Bobe J."/>
            <person name="Guiguen Y."/>
            <person name="Dirks R."/>
        </authorList>
    </citation>
    <scope>NUCLEOTIDE SEQUENCE</scope>
    <source>
        <strain evidence="9">Tag_6206</strain>
        <tissue evidence="9">Liver</tissue>
    </source>
</reference>
<dbReference type="InterPro" id="IPR010011">
    <property type="entry name" value="NCO_DUF1518"/>
</dbReference>
<evidence type="ECO:0000256" key="2">
    <source>
        <dbReference type="ARBA" id="ARBA00022737"/>
    </source>
</evidence>
<feature type="compositionally biased region" description="Low complexity" evidence="7">
    <location>
        <begin position="617"/>
        <end position="629"/>
    </location>
</feature>
<dbReference type="InterPro" id="IPR000014">
    <property type="entry name" value="PAS"/>
</dbReference>
<feature type="compositionally biased region" description="Low complexity" evidence="7">
    <location>
        <begin position="284"/>
        <end position="298"/>
    </location>
</feature>
<dbReference type="EMBL" id="JAFIRN010000006">
    <property type="protein sequence ID" value="KAG5846556.1"/>
    <property type="molecule type" value="Genomic_DNA"/>
</dbReference>
<dbReference type="Proteomes" id="UP001044222">
    <property type="component" value="Unassembled WGS sequence"/>
</dbReference>
<evidence type="ECO:0000256" key="5">
    <source>
        <dbReference type="ARBA" id="ARBA00023163"/>
    </source>
</evidence>
<keyword evidence="4" id="KW-0010">Activator</keyword>
<keyword evidence="3" id="KW-0805">Transcription regulation</keyword>
<feature type="compositionally biased region" description="Polar residues" evidence="7">
    <location>
        <begin position="267"/>
        <end position="276"/>
    </location>
</feature>
<dbReference type="Gene3D" id="6.10.140.410">
    <property type="match status" value="1"/>
</dbReference>
<dbReference type="GO" id="GO:0005634">
    <property type="term" value="C:nucleus"/>
    <property type="evidence" value="ECO:0007669"/>
    <property type="project" value="InterPro"/>
</dbReference>
<evidence type="ECO:0000256" key="4">
    <source>
        <dbReference type="ARBA" id="ARBA00023159"/>
    </source>
</evidence>
<dbReference type="SUPFAM" id="SSF69125">
    <property type="entry name" value="Nuclear receptor coactivator interlocking domain"/>
    <property type="match status" value="1"/>
</dbReference>
<feature type="region of interest" description="Disordered" evidence="7">
    <location>
        <begin position="968"/>
        <end position="1034"/>
    </location>
</feature>
<organism evidence="9 10">
    <name type="scientific">Anguilla anguilla</name>
    <name type="common">European freshwater eel</name>
    <name type="synonym">Muraena anguilla</name>
    <dbReference type="NCBI Taxonomy" id="7936"/>
    <lineage>
        <taxon>Eukaryota</taxon>
        <taxon>Metazoa</taxon>
        <taxon>Chordata</taxon>
        <taxon>Craniata</taxon>
        <taxon>Vertebrata</taxon>
        <taxon>Euteleostomi</taxon>
        <taxon>Actinopterygii</taxon>
        <taxon>Neopterygii</taxon>
        <taxon>Teleostei</taxon>
        <taxon>Anguilliformes</taxon>
        <taxon>Anguillidae</taxon>
        <taxon>Anguilla</taxon>
    </lineage>
</organism>
<keyword evidence="6" id="KW-0539">Nucleus</keyword>
<feature type="region of interest" description="Disordered" evidence="7">
    <location>
        <begin position="266"/>
        <end position="488"/>
    </location>
</feature>
<evidence type="ECO:0000256" key="1">
    <source>
        <dbReference type="ARBA" id="ARBA00009933"/>
    </source>
</evidence>
<dbReference type="GO" id="GO:0016922">
    <property type="term" value="F:nuclear receptor binding"/>
    <property type="evidence" value="ECO:0007669"/>
    <property type="project" value="InterPro"/>
</dbReference>
<dbReference type="AlphaFoldDB" id="A0A9D3MCM9"/>
<dbReference type="GO" id="GO:0003713">
    <property type="term" value="F:transcription coactivator activity"/>
    <property type="evidence" value="ECO:0007669"/>
    <property type="project" value="InterPro"/>
</dbReference>
<feature type="domain" description="PAS" evidence="8">
    <location>
        <begin position="4"/>
        <end position="75"/>
    </location>
</feature>
<feature type="compositionally biased region" description="Basic and acidic residues" evidence="7">
    <location>
        <begin position="534"/>
        <end position="543"/>
    </location>
</feature>
<dbReference type="PANTHER" id="PTHR10684:SF1">
    <property type="entry name" value="NUCLEAR RECEPTOR COACTIVATOR 1"/>
    <property type="match status" value="1"/>
</dbReference>
<feature type="region of interest" description="Disordered" evidence="7">
    <location>
        <begin position="805"/>
        <end position="921"/>
    </location>
</feature>
<feature type="compositionally biased region" description="Polar residues" evidence="7">
    <location>
        <begin position="665"/>
        <end position="683"/>
    </location>
</feature>
<keyword evidence="2" id="KW-0677">Repeat</keyword>
<dbReference type="PROSITE" id="PS50112">
    <property type="entry name" value="PAS"/>
    <property type="match status" value="1"/>
</dbReference>
<dbReference type="InterPro" id="IPR014920">
    <property type="entry name" value="Nuc_rcpt_coact_Ncoa-typ"/>
</dbReference>
<feature type="region of interest" description="Disordered" evidence="7">
    <location>
        <begin position="612"/>
        <end position="764"/>
    </location>
</feature>
<proteinExistence type="inferred from homology"/>
<feature type="compositionally biased region" description="Low complexity" evidence="7">
    <location>
        <begin position="980"/>
        <end position="1004"/>
    </location>
</feature>
<dbReference type="SUPFAM" id="SSF55785">
    <property type="entry name" value="PYP-like sensor domain (PAS domain)"/>
    <property type="match status" value="2"/>
</dbReference>
<feature type="compositionally biased region" description="Low complexity" evidence="7">
    <location>
        <begin position="1225"/>
        <end position="1250"/>
    </location>
</feature>
<feature type="compositionally biased region" description="Low complexity" evidence="7">
    <location>
        <begin position="447"/>
        <end position="480"/>
    </location>
</feature>
<dbReference type="SMART" id="SM01151">
    <property type="entry name" value="DUF1518"/>
    <property type="match status" value="1"/>
</dbReference>
<dbReference type="InterPro" id="IPR035965">
    <property type="entry name" value="PAS-like_dom_sf"/>
</dbReference>
<dbReference type="PANTHER" id="PTHR10684">
    <property type="entry name" value="NUCLEAR RECEPTOR COACTIVATOR"/>
    <property type="match status" value="1"/>
</dbReference>
<feature type="compositionally biased region" description="Low complexity" evidence="7">
    <location>
        <begin position="875"/>
        <end position="898"/>
    </location>
</feature>
<name>A0A9D3MCM9_ANGAN</name>
<feature type="compositionally biased region" description="Pro residues" evidence="7">
    <location>
        <begin position="813"/>
        <end position="842"/>
    </location>
</feature>
<evidence type="ECO:0000259" key="8">
    <source>
        <dbReference type="PROSITE" id="PS50112"/>
    </source>
</evidence>
<dbReference type="Gene3D" id="3.30.450.20">
    <property type="entry name" value="PAS domain"/>
    <property type="match status" value="2"/>
</dbReference>